<dbReference type="PROSITE" id="PS51903">
    <property type="entry name" value="CLP_R"/>
    <property type="match status" value="1"/>
</dbReference>
<dbReference type="GO" id="GO:0008233">
    <property type="term" value="F:peptidase activity"/>
    <property type="evidence" value="ECO:0007669"/>
    <property type="project" value="UniProtKB-KW"/>
</dbReference>
<gene>
    <name evidence="4" type="ORF">ITI46_04370</name>
</gene>
<proteinExistence type="predicted"/>
<protein>
    <submittedName>
        <fullName evidence="4">Clp protease</fullName>
    </submittedName>
</protein>
<dbReference type="EMBL" id="JADKMA010000012">
    <property type="protein sequence ID" value="MBO8190934.1"/>
    <property type="molecule type" value="Genomic_DNA"/>
</dbReference>
<dbReference type="GO" id="GO:0006508">
    <property type="term" value="P:proteolysis"/>
    <property type="evidence" value="ECO:0007669"/>
    <property type="project" value="UniProtKB-KW"/>
</dbReference>
<dbReference type="Pfam" id="PF02861">
    <property type="entry name" value="Clp_N"/>
    <property type="match status" value="2"/>
</dbReference>
<name>A0ABS3X6C9_9ACTN</name>
<feature type="region of interest" description="Disordered" evidence="2">
    <location>
        <begin position="103"/>
        <end position="131"/>
    </location>
</feature>
<evidence type="ECO:0000259" key="3">
    <source>
        <dbReference type="PROSITE" id="PS51903"/>
    </source>
</evidence>
<sequence length="205" mass="21864">MFERFSKEARDVVIRAQDEANSLGHDWIGTEHLLLAALHHPEQPGAATLARLGITIASCRAAVAGVVPGPQEDLGPEDAEALRALGIDLEAVRRRAEASFGEGALDAAPDADRTKREGGRGRGRGRGRGEGALTRHVPFAARAKKVLKEALREALARKDRGIGVEHVVLGVLDSEDNISLALFTRLGIEPGVVRELVLDDLRAAA</sequence>
<evidence type="ECO:0000313" key="4">
    <source>
        <dbReference type="EMBL" id="MBO8190934.1"/>
    </source>
</evidence>
<keyword evidence="5" id="KW-1185">Reference proteome</keyword>
<dbReference type="Proteomes" id="UP001519064">
    <property type="component" value="Unassembled WGS sequence"/>
</dbReference>
<comment type="caution">
    <text evidence="4">The sequence shown here is derived from an EMBL/GenBank/DDBJ whole genome shotgun (WGS) entry which is preliminary data.</text>
</comment>
<dbReference type="Gene3D" id="1.10.1780.10">
    <property type="entry name" value="Clp, N-terminal domain"/>
    <property type="match status" value="2"/>
</dbReference>
<feature type="domain" description="Clp R" evidence="3">
    <location>
        <begin position="2"/>
        <end position="204"/>
    </location>
</feature>
<keyword evidence="4" id="KW-0378">Hydrolase</keyword>
<keyword evidence="1" id="KW-0677">Repeat</keyword>
<reference evidence="4 5" key="1">
    <citation type="submission" date="2020-11" db="EMBL/GenBank/DDBJ databases">
        <title>Streptomyces spirodelae sp. nov., isolated from duckweed.</title>
        <authorList>
            <person name="Saimee Y."/>
            <person name="Duangmal K."/>
        </authorList>
    </citation>
    <scope>NUCLEOTIDE SEQUENCE [LARGE SCALE GENOMIC DNA]</scope>
    <source>
        <strain evidence="4 5">S16-07</strain>
    </source>
</reference>
<dbReference type="InterPro" id="IPR036628">
    <property type="entry name" value="Clp_N_dom_sf"/>
</dbReference>
<dbReference type="RefSeq" id="WP_209238028.1">
    <property type="nucleotide sequence ID" value="NZ_JADKMA010000012.1"/>
</dbReference>
<dbReference type="SUPFAM" id="SSF81923">
    <property type="entry name" value="Double Clp-N motif"/>
    <property type="match status" value="2"/>
</dbReference>
<evidence type="ECO:0000256" key="2">
    <source>
        <dbReference type="SAM" id="MobiDB-lite"/>
    </source>
</evidence>
<organism evidence="4 5">
    <name type="scientific">Streptomyces oryzae</name>
    <dbReference type="NCBI Taxonomy" id="1434886"/>
    <lineage>
        <taxon>Bacteria</taxon>
        <taxon>Bacillati</taxon>
        <taxon>Actinomycetota</taxon>
        <taxon>Actinomycetes</taxon>
        <taxon>Kitasatosporales</taxon>
        <taxon>Streptomycetaceae</taxon>
        <taxon>Streptomyces</taxon>
    </lineage>
</organism>
<keyword evidence="4" id="KW-0645">Protease</keyword>
<dbReference type="InterPro" id="IPR004176">
    <property type="entry name" value="Clp_R_N"/>
</dbReference>
<evidence type="ECO:0000256" key="1">
    <source>
        <dbReference type="PROSITE-ProRule" id="PRU01251"/>
    </source>
</evidence>
<accession>A0ABS3X6C9</accession>
<evidence type="ECO:0000313" key="5">
    <source>
        <dbReference type="Proteomes" id="UP001519064"/>
    </source>
</evidence>
<feature type="compositionally biased region" description="Basic and acidic residues" evidence="2">
    <location>
        <begin position="110"/>
        <end position="120"/>
    </location>
</feature>